<comment type="caution">
    <text evidence="7">The sequence shown here is derived from an EMBL/GenBank/DDBJ whole genome shotgun (WGS) entry which is preliminary data.</text>
</comment>
<evidence type="ECO:0000256" key="3">
    <source>
        <dbReference type="ARBA" id="ARBA00022741"/>
    </source>
</evidence>
<keyword evidence="5" id="KW-0067">ATP-binding</keyword>
<dbReference type="InterPro" id="IPR011611">
    <property type="entry name" value="PfkB_dom"/>
</dbReference>
<dbReference type="GO" id="GO:0005524">
    <property type="term" value="F:ATP binding"/>
    <property type="evidence" value="ECO:0007669"/>
    <property type="project" value="UniProtKB-KW"/>
</dbReference>
<dbReference type="InterPro" id="IPR002173">
    <property type="entry name" value="Carboh/pur_kinase_PfkB_CS"/>
</dbReference>
<dbReference type="GO" id="GO:0016301">
    <property type="term" value="F:kinase activity"/>
    <property type="evidence" value="ECO:0007669"/>
    <property type="project" value="UniProtKB-KW"/>
</dbReference>
<dbReference type="SUPFAM" id="SSF53613">
    <property type="entry name" value="Ribokinase-like"/>
    <property type="match status" value="1"/>
</dbReference>
<dbReference type="EMBL" id="LGGW01000034">
    <property type="protein sequence ID" value="KUK90439.1"/>
    <property type="molecule type" value="Genomic_DNA"/>
</dbReference>
<dbReference type="InterPro" id="IPR050306">
    <property type="entry name" value="PfkB_Carbo_kinase"/>
</dbReference>
<evidence type="ECO:0000259" key="6">
    <source>
        <dbReference type="Pfam" id="PF00294"/>
    </source>
</evidence>
<dbReference type="Proteomes" id="UP000054260">
    <property type="component" value="Unassembled WGS sequence"/>
</dbReference>
<dbReference type="AlphaFoldDB" id="A0A117LUC3"/>
<dbReference type="InterPro" id="IPR029056">
    <property type="entry name" value="Ribokinase-like"/>
</dbReference>
<protein>
    <submittedName>
        <fullName evidence="7">Sugar kinase, ribokinase</fullName>
    </submittedName>
</protein>
<keyword evidence="3" id="KW-0547">Nucleotide-binding</keyword>
<proteinExistence type="inferred from homology"/>
<gene>
    <name evidence="7" type="ORF">XD86_0514</name>
    <name evidence="8" type="ORF">XE02_0542</name>
</gene>
<keyword evidence="2" id="KW-0808">Transferase</keyword>
<reference evidence="9 10" key="2">
    <citation type="journal article" date="2015" name="MBio">
        <title>Genome-Resolved Metagenomic Analysis Reveals Roles for Candidate Phyla and Other Microbial Community Members in Biogeochemical Transformations in Oil Reservoirs.</title>
        <authorList>
            <person name="Hu P."/>
            <person name="Tom L."/>
            <person name="Singh A."/>
            <person name="Thomas B.C."/>
            <person name="Baker B.J."/>
            <person name="Piceno Y.M."/>
            <person name="Andersen G.L."/>
            <person name="Banfield J.F."/>
        </authorList>
    </citation>
    <scope>NUCLEOTIDE SEQUENCE [LARGE SCALE GENOMIC DNA]</scope>
</reference>
<reference evidence="7" key="1">
    <citation type="journal article" date="2015" name="MBio">
        <title>Genome-resolved metagenomic analysis reveals roles for candidate phyla and other microbial community members in biogeochemical transformations in oil reservoirs.</title>
        <authorList>
            <person name="Hu P."/>
            <person name="Tom L."/>
            <person name="Singh A."/>
            <person name="Thomas B.C."/>
            <person name="Baker B.J."/>
            <person name="Piceno Y.M."/>
            <person name="Andersen G.L."/>
            <person name="Banfield J.F."/>
        </authorList>
    </citation>
    <scope>NUCLEOTIDE SEQUENCE [LARGE SCALE GENOMIC DNA]</scope>
    <source>
        <strain evidence="7">46_47</strain>
        <strain evidence="8">46_70</strain>
    </source>
</reference>
<keyword evidence="4 7" id="KW-0418">Kinase</keyword>
<evidence type="ECO:0000313" key="10">
    <source>
        <dbReference type="Proteomes" id="UP000055014"/>
    </source>
</evidence>
<evidence type="ECO:0000256" key="4">
    <source>
        <dbReference type="ARBA" id="ARBA00022777"/>
    </source>
</evidence>
<dbReference type="Pfam" id="PF00294">
    <property type="entry name" value="PfkB"/>
    <property type="match status" value="1"/>
</dbReference>
<evidence type="ECO:0000313" key="9">
    <source>
        <dbReference type="Proteomes" id="UP000054260"/>
    </source>
</evidence>
<sequence>MRNRLKPVLCSGEILFDFISREPMKGLEGTTLFEKKPGGAPFNISVGLHRLGVPMEFLAKIGMDEFGSALLEYLKSLGISTSYVIREQGTKTPIAFAALDVEGKPEFRFYWDHAAHLSLKSQEIEEIDPLNFSLFHFGAIVLLEEPSASTYLELFERFTSRGVKTSFDPNIRRSAIEDHDSFRAIVKGIISRVDILKLSDDDLLYICDSDNLDVALSRLEVRPDTLVFLTLGSKGSTVYRGRTSVKRDGFKVKVAETTGCGDSFMAAVISRLYNMSDEELRNLTEKDLGSILTFANAEAAIVATRYGGASSMPTESEVNQFLKGRGVDR</sequence>
<dbReference type="Proteomes" id="UP000055014">
    <property type="component" value="Unassembled WGS sequence"/>
</dbReference>
<feature type="domain" description="Carbohydrate kinase PfkB" evidence="6">
    <location>
        <begin position="8"/>
        <end position="314"/>
    </location>
</feature>
<organism evidence="7 9">
    <name type="scientific">Mesotoga infera</name>
    <dbReference type="NCBI Taxonomy" id="1236046"/>
    <lineage>
        <taxon>Bacteria</taxon>
        <taxon>Thermotogati</taxon>
        <taxon>Thermotogota</taxon>
        <taxon>Thermotogae</taxon>
        <taxon>Kosmotogales</taxon>
        <taxon>Kosmotogaceae</taxon>
        <taxon>Mesotoga</taxon>
    </lineage>
</organism>
<dbReference type="PANTHER" id="PTHR43085:SF1">
    <property type="entry name" value="PSEUDOURIDINE KINASE-RELATED"/>
    <property type="match status" value="1"/>
</dbReference>
<dbReference type="EMBL" id="LGGH01000056">
    <property type="protein sequence ID" value="KUK67912.1"/>
    <property type="molecule type" value="Genomic_DNA"/>
</dbReference>
<dbReference type="PROSITE" id="PS00583">
    <property type="entry name" value="PFKB_KINASES_1"/>
    <property type="match status" value="1"/>
</dbReference>
<dbReference type="CDD" id="cd01167">
    <property type="entry name" value="bac_FRK"/>
    <property type="match status" value="1"/>
</dbReference>
<dbReference type="PATRIC" id="fig|1236046.5.peg.1831"/>
<name>A0A117LUC3_9BACT</name>
<dbReference type="PANTHER" id="PTHR43085">
    <property type="entry name" value="HEXOKINASE FAMILY MEMBER"/>
    <property type="match status" value="1"/>
</dbReference>
<evidence type="ECO:0000256" key="1">
    <source>
        <dbReference type="ARBA" id="ARBA00010688"/>
    </source>
</evidence>
<evidence type="ECO:0000313" key="8">
    <source>
        <dbReference type="EMBL" id="KUK90439.1"/>
    </source>
</evidence>
<evidence type="ECO:0000256" key="5">
    <source>
        <dbReference type="ARBA" id="ARBA00022840"/>
    </source>
</evidence>
<accession>A0A117LUC3</accession>
<evidence type="ECO:0000313" key="7">
    <source>
        <dbReference type="EMBL" id="KUK67912.1"/>
    </source>
</evidence>
<comment type="similarity">
    <text evidence="1">Belongs to the carbohydrate kinase PfkB family.</text>
</comment>
<dbReference type="Gene3D" id="3.40.1190.20">
    <property type="match status" value="1"/>
</dbReference>
<evidence type="ECO:0000256" key="2">
    <source>
        <dbReference type="ARBA" id="ARBA00022679"/>
    </source>
</evidence>